<dbReference type="Proteomes" id="UP000439965">
    <property type="component" value="Unassembled WGS sequence"/>
</dbReference>
<dbReference type="InterPro" id="IPR016181">
    <property type="entry name" value="Acyl_CoA_acyltransferase"/>
</dbReference>
<name>A0A5C8HK28_ENTGA</name>
<dbReference type="AlphaFoldDB" id="A0A5C8HK28"/>
<dbReference type="SUPFAM" id="SSF55729">
    <property type="entry name" value="Acyl-CoA N-acyltransferases (Nat)"/>
    <property type="match status" value="1"/>
</dbReference>
<proteinExistence type="predicted"/>
<dbReference type="CDD" id="cd04301">
    <property type="entry name" value="NAT_SF"/>
    <property type="match status" value="1"/>
</dbReference>
<sequence>MMQLYFGREDWIQQAVFALRRSVFVDEQGIAPELEFDQKDQFCHYFLLAEGQVPIATIRYQSLDSQTIQPDRFCVAKNYRKQGIGRQLLAAYEQKAITNGFCWSVLSSEIAAVGFYQKCGYEILSPPFEEDGILCVKMEKNLC</sequence>
<dbReference type="GO" id="GO:0016747">
    <property type="term" value="F:acyltransferase activity, transferring groups other than amino-acyl groups"/>
    <property type="evidence" value="ECO:0007669"/>
    <property type="project" value="InterPro"/>
</dbReference>
<evidence type="ECO:0000313" key="2">
    <source>
        <dbReference type="EMBL" id="MXS26288.1"/>
    </source>
</evidence>
<dbReference type="RefSeq" id="WP_003126628.1">
    <property type="nucleotide sequence ID" value="NZ_BTSN01000005.1"/>
</dbReference>
<organism evidence="2 3">
    <name type="scientific">Enterococcus gallinarum</name>
    <dbReference type="NCBI Taxonomy" id="1353"/>
    <lineage>
        <taxon>Bacteria</taxon>
        <taxon>Bacillati</taxon>
        <taxon>Bacillota</taxon>
        <taxon>Bacilli</taxon>
        <taxon>Lactobacillales</taxon>
        <taxon>Enterococcaceae</taxon>
        <taxon>Enterococcus</taxon>
    </lineage>
</organism>
<dbReference type="Gene3D" id="3.40.630.30">
    <property type="match status" value="1"/>
</dbReference>
<feature type="domain" description="N-acetyltransferase" evidence="1">
    <location>
        <begin position="2"/>
        <end position="143"/>
    </location>
</feature>
<gene>
    <name evidence="2" type="ORF">GTI89_09480</name>
</gene>
<accession>A0A5C8HK28</accession>
<dbReference type="Pfam" id="PF13673">
    <property type="entry name" value="Acetyltransf_10"/>
    <property type="match status" value="1"/>
</dbReference>
<keyword evidence="2" id="KW-0808">Transferase</keyword>
<reference evidence="2 3" key="1">
    <citation type="submission" date="2019-04" db="EMBL/GenBank/DDBJ databases">
        <title>Step-wise assembly of the neonatal virome modulated by breast feeding.</title>
        <authorList>
            <person name="Liang G."/>
            <person name="Bushman F."/>
        </authorList>
    </citation>
    <scope>NUCLEOTIDE SEQUENCE [LARGE SCALE GENOMIC DNA]</scope>
    <source>
        <strain evidence="2 3">E3404</strain>
    </source>
</reference>
<dbReference type="PROSITE" id="PS51186">
    <property type="entry name" value="GNAT"/>
    <property type="match status" value="1"/>
</dbReference>
<evidence type="ECO:0000313" key="3">
    <source>
        <dbReference type="Proteomes" id="UP000439965"/>
    </source>
</evidence>
<dbReference type="EMBL" id="WVTI01000007">
    <property type="protein sequence ID" value="MXS26288.1"/>
    <property type="molecule type" value="Genomic_DNA"/>
</dbReference>
<evidence type="ECO:0000259" key="1">
    <source>
        <dbReference type="PROSITE" id="PS51186"/>
    </source>
</evidence>
<comment type="caution">
    <text evidence="2">The sequence shown here is derived from an EMBL/GenBank/DDBJ whole genome shotgun (WGS) entry which is preliminary data.</text>
</comment>
<protein>
    <submittedName>
        <fullName evidence="2">GNAT family N-acetyltransferase</fullName>
    </submittedName>
</protein>
<dbReference type="InterPro" id="IPR000182">
    <property type="entry name" value="GNAT_dom"/>
</dbReference>